<evidence type="ECO:0000313" key="3">
    <source>
        <dbReference type="Proteomes" id="UP000062973"/>
    </source>
</evidence>
<dbReference type="Proteomes" id="UP000062973">
    <property type="component" value="Chromosome"/>
</dbReference>
<dbReference type="PANTHER" id="PTHR46825:SF7">
    <property type="entry name" value="D-ALANYL-D-ALANINE CARBOXYPEPTIDASE"/>
    <property type="match status" value="1"/>
</dbReference>
<evidence type="ECO:0000259" key="1">
    <source>
        <dbReference type="Pfam" id="PF00144"/>
    </source>
</evidence>
<dbReference type="EMBL" id="CP009110">
    <property type="protein sequence ID" value="AIJ22523.1"/>
    <property type="molecule type" value="Genomic_DNA"/>
</dbReference>
<dbReference type="AlphaFoldDB" id="A0A076MNR1"/>
<dbReference type="GO" id="GO:0004180">
    <property type="term" value="F:carboxypeptidase activity"/>
    <property type="evidence" value="ECO:0007669"/>
    <property type="project" value="UniProtKB-KW"/>
</dbReference>
<keyword evidence="2" id="KW-0121">Carboxypeptidase</keyword>
<dbReference type="InterPro" id="IPR006311">
    <property type="entry name" value="TAT_signal"/>
</dbReference>
<dbReference type="PROSITE" id="PS51318">
    <property type="entry name" value="TAT"/>
    <property type="match status" value="1"/>
</dbReference>
<proteinExistence type="predicted"/>
<dbReference type="PATRIC" id="fig|1068978.7.peg.2598"/>
<reference evidence="2 3" key="1">
    <citation type="submission" date="2014-07" db="EMBL/GenBank/DDBJ databases">
        <title>Whole Genome Sequence of the Amycolatopsis methanolica 239.</title>
        <authorList>
            <person name="Tang B."/>
        </authorList>
    </citation>
    <scope>NUCLEOTIDE SEQUENCE [LARGE SCALE GENOMIC DNA]</scope>
    <source>
        <strain evidence="2 3">239</strain>
    </source>
</reference>
<keyword evidence="2" id="KW-0645">Protease</keyword>
<dbReference type="RefSeq" id="WP_017981739.1">
    <property type="nucleotide sequence ID" value="NZ_AQUL01000001.1"/>
</dbReference>
<dbReference type="InterPro" id="IPR001466">
    <property type="entry name" value="Beta-lactam-related"/>
</dbReference>
<dbReference type="Gene3D" id="3.40.710.10">
    <property type="entry name" value="DD-peptidase/beta-lactamase superfamily"/>
    <property type="match status" value="1"/>
</dbReference>
<evidence type="ECO:0000313" key="2">
    <source>
        <dbReference type="EMBL" id="AIJ22523.1"/>
    </source>
</evidence>
<feature type="domain" description="Beta-lactamase-related" evidence="1">
    <location>
        <begin position="53"/>
        <end position="360"/>
    </location>
</feature>
<gene>
    <name evidence="2" type="ORF">AMETH_2431</name>
</gene>
<dbReference type="InterPro" id="IPR012338">
    <property type="entry name" value="Beta-lactam/transpept-like"/>
</dbReference>
<protein>
    <submittedName>
        <fullName evidence="2">Serine-type D-Ala-D-Ala carboxypeptidase</fullName>
    </submittedName>
</protein>
<name>A0A076MNR1_AMYME</name>
<organism evidence="2 3">
    <name type="scientific">Amycolatopsis methanolica 239</name>
    <dbReference type="NCBI Taxonomy" id="1068978"/>
    <lineage>
        <taxon>Bacteria</taxon>
        <taxon>Bacillati</taxon>
        <taxon>Actinomycetota</taxon>
        <taxon>Actinomycetes</taxon>
        <taxon>Pseudonocardiales</taxon>
        <taxon>Pseudonocardiaceae</taxon>
        <taxon>Amycolatopsis</taxon>
        <taxon>Amycolatopsis methanolica group</taxon>
    </lineage>
</organism>
<dbReference type="KEGG" id="amq:AMETH_2431"/>
<dbReference type="SUPFAM" id="SSF56601">
    <property type="entry name" value="beta-lactamase/transpeptidase-like"/>
    <property type="match status" value="1"/>
</dbReference>
<dbReference type="PANTHER" id="PTHR46825">
    <property type="entry name" value="D-ALANYL-D-ALANINE-CARBOXYPEPTIDASE/ENDOPEPTIDASE AMPH"/>
    <property type="match status" value="1"/>
</dbReference>
<dbReference type="HOGENOM" id="CLU_020027_2_3_11"/>
<sequence>MALSRRTVLKLGALGTAGCTVLTGRAVAGESPPVERALREAMRELQGAPGGPPAITVAFRRSQGTAFHSVGVSDVATGRKPRPDDHMRVASVAKAFSAATALSLVSRRRLGLDDTVGLRLDGFPRQWSGVTLRQLLGHTSGIPDFSRSQRFRDALLASLQDPPPPRDLLGYLDDPGPLFAPGTRYAYSNSDNILVALVCEAATGARYEDLLRQHVTQPLGLGRISLPRGSALPEPHLHGYDGAEDVTTLVAAGWSWASGGVVSTPADLARFIGGYRALLHPAVRAAQLTFRPGGSEPPGPGVNAAGLGIFRYDTRYGRVYGHTGNTPGYTQFAAATLDGRRAVAVSATAQITPDSDPALFERLRGIYELAVGALLHTSARS</sequence>
<dbReference type="OrthoDB" id="503788at2"/>
<dbReference type="InterPro" id="IPR050491">
    <property type="entry name" value="AmpC-like"/>
</dbReference>
<dbReference type="Pfam" id="PF00144">
    <property type="entry name" value="Beta-lactamase"/>
    <property type="match status" value="1"/>
</dbReference>
<dbReference type="STRING" id="1068978.AMETH_2431"/>
<keyword evidence="2" id="KW-0378">Hydrolase</keyword>
<dbReference type="eggNOG" id="COG1680">
    <property type="taxonomic scope" value="Bacteria"/>
</dbReference>
<keyword evidence="3" id="KW-1185">Reference proteome</keyword>
<accession>A0A076MNR1</accession>